<gene>
    <name evidence="1" type="ORF">FGO68_gene6335</name>
</gene>
<sequence>MYYSRSARIQKTPRSLLMCLKLKMRTKWFSRMRMQIQNNNKIFSRKNRSARNKSRKSELNLGRIIRRERIGQSREGNQLKKIRMAKGKGQLIINNQTKYLTRVPHETCLIR</sequence>
<dbReference type="Proteomes" id="UP000785679">
    <property type="component" value="Unassembled WGS sequence"/>
</dbReference>
<comment type="caution">
    <text evidence="1">The sequence shown here is derived from an EMBL/GenBank/DDBJ whole genome shotgun (WGS) entry which is preliminary data.</text>
</comment>
<keyword evidence="2" id="KW-1185">Reference proteome</keyword>
<evidence type="ECO:0000313" key="2">
    <source>
        <dbReference type="Proteomes" id="UP000785679"/>
    </source>
</evidence>
<dbReference type="AlphaFoldDB" id="A0A8J8P6S1"/>
<proteinExistence type="predicted"/>
<organism evidence="1 2">
    <name type="scientific">Halteria grandinella</name>
    <dbReference type="NCBI Taxonomy" id="5974"/>
    <lineage>
        <taxon>Eukaryota</taxon>
        <taxon>Sar</taxon>
        <taxon>Alveolata</taxon>
        <taxon>Ciliophora</taxon>
        <taxon>Intramacronucleata</taxon>
        <taxon>Spirotrichea</taxon>
        <taxon>Stichotrichia</taxon>
        <taxon>Sporadotrichida</taxon>
        <taxon>Halteriidae</taxon>
        <taxon>Halteria</taxon>
    </lineage>
</organism>
<protein>
    <submittedName>
        <fullName evidence="1">Uncharacterized protein</fullName>
    </submittedName>
</protein>
<accession>A0A8J8P6S1</accession>
<name>A0A8J8P6S1_HALGN</name>
<dbReference type="EMBL" id="RRYP01000685">
    <property type="protein sequence ID" value="TNV86999.1"/>
    <property type="molecule type" value="Genomic_DNA"/>
</dbReference>
<reference evidence="1" key="1">
    <citation type="submission" date="2019-06" db="EMBL/GenBank/DDBJ databases">
        <authorList>
            <person name="Zheng W."/>
        </authorList>
    </citation>
    <scope>NUCLEOTIDE SEQUENCE</scope>
    <source>
        <strain evidence="1">QDHG01</strain>
    </source>
</reference>
<evidence type="ECO:0000313" key="1">
    <source>
        <dbReference type="EMBL" id="TNV86999.1"/>
    </source>
</evidence>